<dbReference type="InterPro" id="IPR051448">
    <property type="entry name" value="CdaR-like_regulators"/>
</dbReference>
<dbReference type="Pfam" id="PF13556">
    <property type="entry name" value="HTH_30"/>
    <property type="match status" value="1"/>
</dbReference>
<dbReference type="SUPFAM" id="SSF103190">
    <property type="entry name" value="Sensory domain-like"/>
    <property type="match status" value="1"/>
</dbReference>
<reference evidence="5" key="2">
    <citation type="submission" date="2020-09" db="EMBL/GenBank/DDBJ databases">
        <authorList>
            <person name="Sun Q."/>
            <person name="Ohkuma M."/>
        </authorList>
    </citation>
    <scope>NUCLEOTIDE SEQUENCE</scope>
    <source>
        <strain evidence="5">JCM 15325</strain>
    </source>
</reference>
<sequence length="372" mass="42580">MIMLEAQLAQKIVGEVRLLTEESIIVMDRNGIIIASTDGERLGQLHEGARLVIERKEALIITQETAGQWRGVRAGINLPIFFQNTVVGVIGITGKPEKVANYGHLLQKMTELLIHESYYQEQLDFRERTLEGFAFDWLNNREWDDSFLSLAKILNVNLHCDRQVVFIRVPKPSGKEDGRTLAVLQELLDLEKDDILVRWGNDHLLLLADVSDQQRDLPGQVEKWAFSINKWTGEQSTIGVGSALPAEKLKYSFHQAKRALNVTGKLRPIMYDKDLTLEMISDGLDKDTKKLFIERVIGSVLSDQELLGTLRNLFAHRFSFKETADVMHIHINTLHYRLKKLQMETGLDTRDMRSRVVLYLALMFLDDQTKIT</sequence>
<dbReference type="InterPro" id="IPR029151">
    <property type="entry name" value="Sensor-like_sf"/>
</dbReference>
<accession>A0A917RXH0</accession>
<reference evidence="5" key="1">
    <citation type="journal article" date="2014" name="Int. J. Syst. Evol. Microbiol.">
        <title>Complete genome sequence of Corynebacterium casei LMG S-19264T (=DSM 44701T), isolated from a smear-ripened cheese.</title>
        <authorList>
            <consortium name="US DOE Joint Genome Institute (JGI-PGF)"/>
            <person name="Walter F."/>
            <person name="Albersmeier A."/>
            <person name="Kalinowski J."/>
            <person name="Ruckert C."/>
        </authorList>
    </citation>
    <scope>NUCLEOTIDE SEQUENCE</scope>
    <source>
        <strain evidence="5">JCM 15325</strain>
    </source>
</reference>
<dbReference type="InterPro" id="IPR025736">
    <property type="entry name" value="PucR_C-HTH_dom"/>
</dbReference>
<dbReference type="Pfam" id="PF17853">
    <property type="entry name" value="GGDEF_2"/>
    <property type="match status" value="1"/>
</dbReference>
<gene>
    <name evidence="5" type="ORF">GCM10007968_03230</name>
</gene>
<dbReference type="Pfam" id="PF05651">
    <property type="entry name" value="Diacid_rec"/>
    <property type="match status" value="1"/>
</dbReference>
<feature type="domain" description="PucR C-terminal helix-turn-helix" evidence="3">
    <location>
        <begin position="306"/>
        <end position="362"/>
    </location>
</feature>
<evidence type="ECO:0000259" key="4">
    <source>
        <dbReference type="Pfam" id="PF17853"/>
    </source>
</evidence>
<comment type="caution">
    <text evidence="5">The sequence shown here is derived from an EMBL/GenBank/DDBJ whole genome shotgun (WGS) entry which is preliminary data.</text>
</comment>
<dbReference type="InterPro" id="IPR041522">
    <property type="entry name" value="CdaR_GGDEF"/>
</dbReference>
<feature type="domain" description="CdaR GGDEF-like" evidence="4">
    <location>
        <begin position="144"/>
        <end position="262"/>
    </location>
</feature>
<keyword evidence="6" id="KW-1185">Reference proteome</keyword>
<protein>
    <submittedName>
        <fullName evidence="5">Carbohydrate diacid regulator</fullName>
    </submittedName>
</protein>
<dbReference type="Gene3D" id="1.10.10.2840">
    <property type="entry name" value="PucR C-terminal helix-turn-helix domain"/>
    <property type="match status" value="1"/>
</dbReference>
<comment type="similarity">
    <text evidence="1">Belongs to the CdaR family.</text>
</comment>
<name>A0A917RXH0_9BACL</name>
<dbReference type="EMBL" id="BMOK01000001">
    <property type="protein sequence ID" value="GGL42661.1"/>
    <property type="molecule type" value="Genomic_DNA"/>
</dbReference>
<dbReference type="PANTHER" id="PTHR33744:SF16">
    <property type="entry name" value="CARBOHYDRATE DIACID REGULATOR"/>
    <property type="match status" value="1"/>
</dbReference>
<evidence type="ECO:0000259" key="3">
    <source>
        <dbReference type="Pfam" id="PF13556"/>
    </source>
</evidence>
<dbReference type="InterPro" id="IPR042070">
    <property type="entry name" value="PucR_C-HTH_sf"/>
</dbReference>
<dbReference type="InterPro" id="IPR008599">
    <property type="entry name" value="Diacid_rec"/>
</dbReference>
<evidence type="ECO:0000259" key="2">
    <source>
        <dbReference type="Pfam" id="PF05651"/>
    </source>
</evidence>
<dbReference type="Proteomes" id="UP000654670">
    <property type="component" value="Unassembled WGS sequence"/>
</dbReference>
<dbReference type="AlphaFoldDB" id="A0A917RXH0"/>
<dbReference type="PANTHER" id="PTHR33744">
    <property type="entry name" value="CARBOHYDRATE DIACID REGULATOR"/>
    <property type="match status" value="1"/>
</dbReference>
<evidence type="ECO:0000313" key="6">
    <source>
        <dbReference type="Proteomes" id="UP000654670"/>
    </source>
</evidence>
<proteinExistence type="inferred from homology"/>
<evidence type="ECO:0000256" key="1">
    <source>
        <dbReference type="ARBA" id="ARBA00006754"/>
    </source>
</evidence>
<feature type="domain" description="Putative sugar diacid recognition" evidence="2">
    <location>
        <begin position="4"/>
        <end position="137"/>
    </location>
</feature>
<evidence type="ECO:0000313" key="5">
    <source>
        <dbReference type="EMBL" id="GGL42661.1"/>
    </source>
</evidence>
<organism evidence="5 6">
    <name type="scientific">Sporolactobacillus putidus</name>
    <dbReference type="NCBI Taxonomy" id="492735"/>
    <lineage>
        <taxon>Bacteria</taxon>
        <taxon>Bacillati</taxon>
        <taxon>Bacillota</taxon>
        <taxon>Bacilli</taxon>
        <taxon>Bacillales</taxon>
        <taxon>Sporolactobacillaceae</taxon>
        <taxon>Sporolactobacillus</taxon>
    </lineage>
</organism>